<dbReference type="Proteomes" id="UP000270924">
    <property type="component" value="Unassembled WGS sequence"/>
</dbReference>
<dbReference type="AlphaFoldDB" id="A0A3P7EA46"/>
<proteinExistence type="predicted"/>
<name>A0A3P7EA46_WUCBA</name>
<accession>A0A3P7EA46</accession>
<protein>
    <submittedName>
        <fullName evidence="1">Uncharacterized protein</fullName>
    </submittedName>
</protein>
<dbReference type="InParanoid" id="A0A3P7EA46"/>
<reference evidence="1 2" key="1">
    <citation type="submission" date="2018-11" db="EMBL/GenBank/DDBJ databases">
        <authorList>
            <consortium name="Pathogen Informatics"/>
        </authorList>
    </citation>
    <scope>NUCLEOTIDE SEQUENCE [LARGE SCALE GENOMIC DNA]</scope>
</reference>
<gene>
    <name evidence="1" type="ORF">WBA_LOCUS10561</name>
</gene>
<evidence type="ECO:0000313" key="1">
    <source>
        <dbReference type="EMBL" id="VDM19441.1"/>
    </source>
</evidence>
<dbReference type="EMBL" id="UYWW01012187">
    <property type="protein sequence ID" value="VDM19441.1"/>
    <property type="molecule type" value="Genomic_DNA"/>
</dbReference>
<evidence type="ECO:0000313" key="2">
    <source>
        <dbReference type="Proteomes" id="UP000270924"/>
    </source>
</evidence>
<sequence length="111" mass="12696">MTQIFWMTPRTEKYPSNLLAAFQMKNFVIESPRLLLFKNSWISSKINQGTYHDIYNCDIGSTHGTFQMSYGELRGTFAPGPSTIVSQLAMIGLLSYTKEFYVKDIGRVIIE</sequence>
<organism evidence="1 2">
    <name type="scientific">Wuchereria bancrofti</name>
    <dbReference type="NCBI Taxonomy" id="6293"/>
    <lineage>
        <taxon>Eukaryota</taxon>
        <taxon>Metazoa</taxon>
        <taxon>Ecdysozoa</taxon>
        <taxon>Nematoda</taxon>
        <taxon>Chromadorea</taxon>
        <taxon>Rhabditida</taxon>
        <taxon>Spirurina</taxon>
        <taxon>Spiruromorpha</taxon>
        <taxon>Filarioidea</taxon>
        <taxon>Onchocercidae</taxon>
        <taxon>Wuchereria</taxon>
    </lineage>
</organism>
<keyword evidence="2" id="KW-1185">Reference proteome</keyword>